<keyword evidence="3 7" id="KW-0812">Transmembrane</keyword>
<feature type="transmembrane region" description="Helical" evidence="7">
    <location>
        <begin position="27"/>
        <end position="56"/>
    </location>
</feature>
<evidence type="ECO:0000256" key="6">
    <source>
        <dbReference type="ARBA" id="ARBA00023180"/>
    </source>
</evidence>
<keyword evidence="4 7" id="KW-1133">Transmembrane helix</keyword>
<dbReference type="EMBL" id="HG806736">
    <property type="protein sequence ID" value="CDW59806.1"/>
    <property type="molecule type" value="Genomic_DNA"/>
</dbReference>
<keyword evidence="6" id="KW-0325">Glycoprotein</keyword>
<gene>
    <name evidence="9" type="ORF">TTRE_0000814601</name>
</gene>
<dbReference type="InterPro" id="IPR051697">
    <property type="entry name" value="Patched_domain-protein"/>
</dbReference>
<dbReference type="PANTHER" id="PTHR10796">
    <property type="entry name" value="PATCHED-RELATED"/>
    <property type="match status" value="1"/>
</dbReference>
<dbReference type="GO" id="GO:0018996">
    <property type="term" value="P:molting cycle, collagen and cuticulin-based cuticle"/>
    <property type="evidence" value="ECO:0007669"/>
    <property type="project" value="TreeGrafter"/>
</dbReference>
<evidence type="ECO:0000256" key="4">
    <source>
        <dbReference type="ARBA" id="ARBA00022989"/>
    </source>
</evidence>
<evidence type="ECO:0000256" key="7">
    <source>
        <dbReference type="SAM" id="Phobius"/>
    </source>
</evidence>
<evidence type="ECO:0000256" key="2">
    <source>
        <dbReference type="ARBA" id="ARBA00005585"/>
    </source>
</evidence>
<feature type="domain" description="SSD" evidence="8">
    <location>
        <begin position="1"/>
        <end position="81"/>
    </location>
</feature>
<dbReference type="Proteomes" id="UP000030665">
    <property type="component" value="Unassembled WGS sequence"/>
</dbReference>
<protein>
    <submittedName>
        <fullName evidence="9">Patched domain containing protein</fullName>
    </submittedName>
</protein>
<keyword evidence="10" id="KW-1185">Reference proteome</keyword>
<name>A0A077ZHK3_TRITR</name>
<evidence type="ECO:0000256" key="5">
    <source>
        <dbReference type="ARBA" id="ARBA00023136"/>
    </source>
</evidence>
<evidence type="ECO:0000313" key="9">
    <source>
        <dbReference type="EMBL" id="CDW59806.1"/>
    </source>
</evidence>
<feature type="non-terminal residue" evidence="9">
    <location>
        <position position="261"/>
    </location>
</feature>
<evidence type="ECO:0000313" key="10">
    <source>
        <dbReference type="Proteomes" id="UP000030665"/>
    </source>
</evidence>
<accession>A0A077ZHK3</accession>
<proteinExistence type="inferred from homology"/>
<sequence length="261" mass="29474">MRLEEMAVDAASFLSVEDRIGDAMSEAAASITITVLTDVFSIALGILTNILAVQIFCPHTTAPIVTTLFYQLTIMMAVQALTLRVERTFTRLFNMGTGVDIQAAKGGSLEPIRPDFAQKMLENWYVPVLMHRVMRFMIVVSFILYLAVSIWFCTNLREGLEPSVGKKLWNYGTEVQVVVNNPPDVSEEAGRLKATMWCALLREALTEWVWMELRCGCSNSSAFWVELKLPNLAVMSKKDFYESLRHFLEFGAFERFVLTCS</sequence>
<dbReference type="InterPro" id="IPR000731">
    <property type="entry name" value="SSD"/>
</dbReference>
<feature type="transmembrane region" description="Helical" evidence="7">
    <location>
        <begin position="68"/>
        <end position="85"/>
    </location>
</feature>
<dbReference type="Pfam" id="PF02460">
    <property type="entry name" value="Patched"/>
    <property type="match status" value="1"/>
</dbReference>
<dbReference type="AlphaFoldDB" id="A0A077ZHK3"/>
<keyword evidence="5 7" id="KW-0472">Membrane</keyword>
<dbReference type="GO" id="GO:0006897">
    <property type="term" value="P:endocytosis"/>
    <property type="evidence" value="ECO:0007669"/>
    <property type="project" value="TreeGrafter"/>
</dbReference>
<dbReference type="GO" id="GO:0005886">
    <property type="term" value="C:plasma membrane"/>
    <property type="evidence" value="ECO:0007669"/>
    <property type="project" value="TreeGrafter"/>
</dbReference>
<dbReference type="OrthoDB" id="6510177at2759"/>
<evidence type="ECO:0000259" key="8">
    <source>
        <dbReference type="PROSITE" id="PS50156"/>
    </source>
</evidence>
<evidence type="ECO:0000256" key="1">
    <source>
        <dbReference type="ARBA" id="ARBA00004141"/>
    </source>
</evidence>
<dbReference type="GO" id="GO:0030659">
    <property type="term" value="C:cytoplasmic vesicle membrane"/>
    <property type="evidence" value="ECO:0007669"/>
    <property type="project" value="TreeGrafter"/>
</dbReference>
<dbReference type="InterPro" id="IPR003392">
    <property type="entry name" value="PTHD_SSD"/>
</dbReference>
<reference evidence="9" key="1">
    <citation type="submission" date="2014-01" db="EMBL/GenBank/DDBJ databases">
        <authorList>
            <person name="Aslett M."/>
        </authorList>
    </citation>
    <scope>NUCLEOTIDE SEQUENCE</scope>
</reference>
<evidence type="ECO:0000256" key="3">
    <source>
        <dbReference type="ARBA" id="ARBA00022692"/>
    </source>
</evidence>
<dbReference type="PANTHER" id="PTHR10796:SF92">
    <property type="entry name" value="PATCHED-RELATED, ISOFORM A"/>
    <property type="match status" value="1"/>
</dbReference>
<dbReference type="PROSITE" id="PS50156">
    <property type="entry name" value="SSD"/>
    <property type="match status" value="1"/>
</dbReference>
<feature type="transmembrane region" description="Helical" evidence="7">
    <location>
        <begin position="133"/>
        <end position="152"/>
    </location>
</feature>
<organism evidence="9 10">
    <name type="scientific">Trichuris trichiura</name>
    <name type="common">Whipworm</name>
    <name type="synonym">Trichocephalus trichiurus</name>
    <dbReference type="NCBI Taxonomy" id="36087"/>
    <lineage>
        <taxon>Eukaryota</taxon>
        <taxon>Metazoa</taxon>
        <taxon>Ecdysozoa</taxon>
        <taxon>Nematoda</taxon>
        <taxon>Enoplea</taxon>
        <taxon>Dorylaimia</taxon>
        <taxon>Trichinellida</taxon>
        <taxon>Trichuridae</taxon>
        <taxon>Trichuris</taxon>
    </lineage>
</organism>
<comment type="similarity">
    <text evidence="2">Belongs to the patched family.</text>
</comment>
<comment type="subcellular location">
    <subcellularLocation>
        <location evidence="1">Membrane</location>
        <topology evidence="1">Multi-pass membrane protein</topology>
    </subcellularLocation>
</comment>
<reference evidence="9" key="2">
    <citation type="submission" date="2014-03" db="EMBL/GenBank/DDBJ databases">
        <title>The whipworm genome and dual-species transcriptomics of an intimate host-pathogen interaction.</title>
        <authorList>
            <person name="Foth B.J."/>
            <person name="Tsai I.J."/>
            <person name="Reid A.J."/>
            <person name="Bancroft A.J."/>
            <person name="Nichol S."/>
            <person name="Tracey A."/>
            <person name="Holroyd N."/>
            <person name="Cotton J.A."/>
            <person name="Stanley E.J."/>
            <person name="Zarowiecki M."/>
            <person name="Liu J.Z."/>
            <person name="Huckvale T."/>
            <person name="Cooper P.J."/>
            <person name="Grencis R.K."/>
            <person name="Berriman M."/>
        </authorList>
    </citation>
    <scope>NUCLEOTIDE SEQUENCE [LARGE SCALE GENOMIC DNA]</scope>
</reference>